<evidence type="ECO:0000256" key="3">
    <source>
        <dbReference type="ARBA" id="ARBA00022679"/>
    </source>
</evidence>
<dbReference type="CDD" id="cd03784">
    <property type="entry name" value="GT1_Gtf-like"/>
    <property type="match status" value="1"/>
</dbReference>
<dbReference type="AlphaFoldDB" id="A0A2G8KLU2"/>
<reference evidence="5 6" key="1">
    <citation type="journal article" date="2017" name="PLoS Biol.">
        <title>The sea cucumber genome provides insights into morphological evolution and visceral regeneration.</title>
        <authorList>
            <person name="Zhang X."/>
            <person name="Sun L."/>
            <person name="Yuan J."/>
            <person name="Sun Y."/>
            <person name="Gao Y."/>
            <person name="Zhang L."/>
            <person name="Li S."/>
            <person name="Dai H."/>
            <person name="Hamel J.F."/>
            <person name="Liu C."/>
            <person name="Yu Y."/>
            <person name="Liu S."/>
            <person name="Lin W."/>
            <person name="Guo K."/>
            <person name="Jin S."/>
            <person name="Xu P."/>
            <person name="Storey K.B."/>
            <person name="Huan P."/>
            <person name="Zhang T."/>
            <person name="Zhou Y."/>
            <person name="Zhang J."/>
            <person name="Lin C."/>
            <person name="Li X."/>
            <person name="Xing L."/>
            <person name="Huo D."/>
            <person name="Sun M."/>
            <person name="Wang L."/>
            <person name="Mercier A."/>
            <person name="Li F."/>
            <person name="Yang H."/>
            <person name="Xiang J."/>
        </authorList>
    </citation>
    <scope>NUCLEOTIDE SEQUENCE [LARGE SCALE GENOMIC DNA]</scope>
    <source>
        <strain evidence="5">Shaxun</strain>
        <tissue evidence="5">Muscle</tissue>
    </source>
</reference>
<dbReference type="Gene3D" id="3.40.50.2000">
    <property type="entry name" value="Glycogen Phosphorylase B"/>
    <property type="match status" value="1"/>
</dbReference>
<dbReference type="SUPFAM" id="SSF53756">
    <property type="entry name" value="UDP-Glycosyltransferase/glycogen phosphorylase"/>
    <property type="match status" value="1"/>
</dbReference>
<protein>
    <submittedName>
        <fullName evidence="5">Putative UDP-glucuronosyltransferase 2C1-like</fullName>
    </submittedName>
</protein>
<feature type="transmembrane region" description="Helical" evidence="4">
    <location>
        <begin position="222"/>
        <end position="244"/>
    </location>
</feature>
<dbReference type="FunFam" id="3.40.50.2000:FF:000021">
    <property type="entry name" value="UDP-glucuronosyltransferase"/>
    <property type="match status" value="1"/>
</dbReference>
<sequence length="269" mass="30129">MMPNAVAVGGLCTKPAKPLSQDLEDFVQSSGPHGVIVFSLGTYVTNSIPLEFFRLVTEALTRLPQKVVMQYPGQPPDFLVKLRDQIRTMPWIPQNDLLGHEKTVALVYQGGNNGLHEAVYHGIPLVILPVMADQHDIAVRAKDRGVGESLEIQTLVASELETVIRTVITNTSYTENMKRISAIFHDRPERPVQRAAYWIEHVIKYGGDYMRTSGSYGHLNVFQAYLIDVLVFILVVACTIALSFRYFTKVSLRFLLALSKSRSNKAKEQ</sequence>
<evidence type="ECO:0000313" key="5">
    <source>
        <dbReference type="EMBL" id="PIK48976.1"/>
    </source>
</evidence>
<dbReference type="PANTHER" id="PTHR48043">
    <property type="entry name" value="EG:EG0003.4 PROTEIN-RELATED"/>
    <property type="match status" value="1"/>
</dbReference>
<proteinExistence type="inferred from homology"/>
<dbReference type="InterPro" id="IPR002213">
    <property type="entry name" value="UDP_glucos_trans"/>
</dbReference>
<dbReference type="GO" id="GO:0008194">
    <property type="term" value="F:UDP-glycosyltransferase activity"/>
    <property type="evidence" value="ECO:0007669"/>
    <property type="project" value="InterPro"/>
</dbReference>
<evidence type="ECO:0000256" key="4">
    <source>
        <dbReference type="SAM" id="Phobius"/>
    </source>
</evidence>
<evidence type="ECO:0000313" key="6">
    <source>
        <dbReference type="Proteomes" id="UP000230750"/>
    </source>
</evidence>
<keyword evidence="4" id="KW-0812">Transmembrane</keyword>
<comment type="similarity">
    <text evidence="1">Belongs to the UDP-glycosyltransferase family.</text>
</comment>
<gene>
    <name evidence="5" type="ORF">BSL78_14154</name>
</gene>
<keyword evidence="3 5" id="KW-0808">Transferase</keyword>
<keyword evidence="6" id="KW-1185">Reference proteome</keyword>
<evidence type="ECO:0000256" key="1">
    <source>
        <dbReference type="ARBA" id="ARBA00009995"/>
    </source>
</evidence>
<organism evidence="5 6">
    <name type="scientific">Stichopus japonicus</name>
    <name type="common">Sea cucumber</name>
    <dbReference type="NCBI Taxonomy" id="307972"/>
    <lineage>
        <taxon>Eukaryota</taxon>
        <taxon>Metazoa</taxon>
        <taxon>Echinodermata</taxon>
        <taxon>Eleutherozoa</taxon>
        <taxon>Echinozoa</taxon>
        <taxon>Holothuroidea</taxon>
        <taxon>Aspidochirotacea</taxon>
        <taxon>Aspidochirotida</taxon>
        <taxon>Stichopodidae</taxon>
        <taxon>Apostichopus</taxon>
    </lineage>
</organism>
<keyword evidence="2" id="KW-0328">Glycosyltransferase</keyword>
<keyword evidence="4" id="KW-0472">Membrane</keyword>
<comment type="caution">
    <text evidence="5">The sequence shown here is derived from an EMBL/GenBank/DDBJ whole genome shotgun (WGS) entry which is preliminary data.</text>
</comment>
<dbReference type="InterPro" id="IPR050271">
    <property type="entry name" value="UDP-glycosyltransferase"/>
</dbReference>
<evidence type="ECO:0000256" key="2">
    <source>
        <dbReference type="ARBA" id="ARBA00022676"/>
    </source>
</evidence>
<keyword evidence="4" id="KW-1133">Transmembrane helix</keyword>
<dbReference type="PANTHER" id="PTHR48043:SF145">
    <property type="entry name" value="FI06409P-RELATED"/>
    <property type="match status" value="1"/>
</dbReference>
<dbReference type="STRING" id="307972.A0A2G8KLU2"/>
<accession>A0A2G8KLU2</accession>
<name>A0A2G8KLU2_STIJA</name>
<dbReference type="EMBL" id="MRZV01000489">
    <property type="protein sequence ID" value="PIK48976.1"/>
    <property type="molecule type" value="Genomic_DNA"/>
</dbReference>
<dbReference type="Pfam" id="PF00201">
    <property type="entry name" value="UDPGT"/>
    <property type="match status" value="1"/>
</dbReference>
<dbReference type="OrthoDB" id="5835829at2759"/>
<dbReference type="Proteomes" id="UP000230750">
    <property type="component" value="Unassembled WGS sequence"/>
</dbReference>